<feature type="transmembrane region" description="Helical" evidence="7">
    <location>
        <begin position="251"/>
        <end position="268"/>
    </location>
</feature>
<dbReference type="EMBL" id="ML736167">
    <property type="protein sequence ID" value="KAE8381898.1"/>
    <property type="molecule type" value="Genomic_DNA"/>
</dbReference>
<feature type="transmembrane region" description="Helical" evidence="7">
    <location>
        <begin position="92"/>
        <end position="114"/>
    </location>
</feature>
<dbReference type="PANTHER" id="PTHR33048:SF146">
    <property type="entry name" value="INTEGRAL MEMBRANE PROTEIN"/>
    <property type="match status" value="1"/>
</dbReference>
<proteinExistence type="inferred from homology"/>
<organism evidence="9 10">
    <name type="scientific">Aspergillus bertholletiae</name>
    <dbReference type="NCBI Taxonomy" id="1226010"/>
    <lineage>
        <taxon>Eukaryota</taxon>
        <taxon>Fungi</taxon>
        <taxon>Dikarya</taxon>
        <taxon>Ascomycota</taxon>
        <taxon>Pezizomycotina</taxon>
        <taxon>Eurotiomycetes</taxon>
        <taxon>Eurotiomycetidae</taxon>
        <taxon>Eurotiales</taxon>
        <taxon>Aspergillaceae</taxon>
        <taxon>Aspergillus</taxon>
        <taxon>Aspergillus subgen. Circumdati</taxon>
    </lineage>
</organism>
<keyword evidence="2 7" id="KW-0812">Transmembrane</keyword>
<evidence type="ECO:0000256" key="6">
    <source>
        <dbReference type="SAM" id="MobiDB-lite"/>
    </source>
</evidence>
<evidence type="ECO:0000313" key="10">
    <source>
        <dbReference type="Proteomes" id="UP000326198"/>
    </source>
</evidence>
<evidence type="ECO:0000256" key="5">
    <source>
        <dbReference type="ARBA" id="ARBA00038359"/>
    </source>
</evidence>
<reference evidence="9 10" key="1">
    <citation type="submission" date="2019-04" db="EMBL/GenBank/DDBJ databases">
        <title>Friends and foes A comparative genomics studyof 23 Aspergillus species from section Flavi.</title>
        <authorList>
            <consortium name="DOE Joint Genome Institute"/>
            <person name="Kjaerbolling I."/>
            <person name="Vesth T."/>
            <person name="Frisvad J.C."/>
            <person name="Nybo J.L."/>
            <person name="Theobald S."/>
            <person name="Kildgaard S."/>
            <person name="Isbrandt T."/>
            <person name="Kuo A."/>
            <person name="Sato A."/>
            <person name="Lyhne E.K."/>
            <person name="Kogle M.E."/>
            <person name="Wiebenga A."/>
            <person name="Kun R.S."/>
            <person name="Lubbers R.J."/>
            <person name="Makela M.R."/>
            <person name="Barry K."/>
            <person name="Chovatia M."/>
            <person name="Clum A."/>
            <person name="Daum C."/>
            <person name="Haridas S."/>
            <person name="He G."/>
            <person name="LaButti K."/>
            <person name="Lipzen A."/>
            <person name="Mondo S."/>
            <person name="Riley R."/>
            <person name="Salamov A."/>
            <person name="Simmons B.A."/>
            <person name="Magnuson J.K."/>
            <person name="Henrissat B."/>
            <person name="Mortensen U.H."/>
            <person name="Larsen T.O."/>
            <person name="Devries R.P."/>
            <person name="Grigoriev I.V."/>
            <person name="Machida M."/>
            <person name="Baker S.E."/>
            <person name="Andersen M.R."/>
        </authorList>
    </citation>
    <scope>NUCLEOTIDE SEQUENCE [LARGE SCALE GENOMIC DNA]</scope>
    <source>
        <strain evidence="9 10">IBT 29228</strain>
    </source>
</reference>
<evidence type="ECO:0000259" key="8">
    <source>
        <dbReference type="Pfam" id="PF20684"/>
    </source>
</evidence>
<feature type="transmembrane region" description="Helical" evidence="7">
    <location>
        <begin position="212"/>
        <end position="231"/>
    </location>
</feature>
<feature type="domain" description="Rhodopsin" evidence="8">
    <location>
        <begin position="33"/>
        <end position="275"/>
    </location>
</feature>
<comment type="similarity">
    <text evidence="5">Belongs to the SAT4 family.</text>
</comment>
<protein>
    <recommendedName>
        <fullName evidence="8">Rhodopsin domain-containing protein</fullName>
    </recommendedName>
</protein>
<keyword evidence="3 7" id="KW-1133">Transmembrane helix</keyword>
<evidence type="ECO:0000256" key="3">
    <source>
        <dbReference type="ARBA" id="ARBA00022989"/>
    </source>
</evidence>
<evidence type="ECO:0000256" key="2">
    <source>
        <dbReference type="ARBA" id="ARBA00022692"/>
    </source>
</evidence>
<dbReference type="OrthoDB" id="4682787at2759"/>
<dbReference type="GO" id="GO:0016020">
    <property type="term" value="C:membrane"/>
    <property type="evidence" value="ECO:0007669"/>
    <property type="project" value="UniProtKB-SubCell"/>
</dbReference>
<gene>
    <name evidence="9" type="ORF">BDV26DRAFT_289099</name>
</gene>
<dbReference type="InterPro" id="IPR049326">
    <property type="entry name" value="Rhodopsin_dom_fungi"/>
</dbReference>
<accession>A0A5N7BJJ1</accession>
<evidence type="ECO:0000313" key="9">
    <source>
        <dbReference type="EMBL" id="KAE8381898.1"/>
    </source>
</evidence>
<feature type="region of interest" description="Disordered" evidence="6">
    <location>
        <begin position="344"/>
        <end position="366"/>
    </location>
</feature>
<dbReference type="InterPro" id="IPR052337">
    <property type="entry name" value="SAT4-like"/>
</dbReference>
<evidence type="ECO:0000256" key="7">
    <source>
        <dbReference type="SAM" id="Phobius"/>
    </source>
</evidence>
<dbReference type="AlphaFoldDB" id="A0A5N7BJJ1"/>
<keyword evidence="4 7" id="KW-0472">Membrane</keyword>
<name>A0A5N7BJJ1_9EURO</name>
<feature type="transmembrane region" description="Helical" evidence="7">
    <location>
        <begin position="180"/>
        <end position="200"/>
    </location>
</feature>
<feature type="transmembrane region" description="Helical" evidence="7">
    <location>
        <begin position="12"/>
        <end position="36"/>
    </location>
</feature>
<evidence type="ECO:0000256" key="1">
    <source>
        <dbReference type="ARBA" id="ARBA00004141"/>
    </source>
</evidence>
<feature type="transmembrane region" description="Helical" evidence="7">
    <location>
        <begin position="48"/>
        <end position="72"/>
    </location>
</feature>
<dbReference type="PANTHER" id="PTHR33048">
    <property type="entry name" value="PTH11-LIKE INTEGRAL MEMBRANE PROTEIN (AFU_ORTHOLOGUE AFUA_5G11245)"/>
    <property type="match status" value="1"/>
</dbReference>
<feature type="transmembrane region" description="Helical" evidence="7">
    <location>
        <begin position="126"/>
        <end position="148"/>
    </location>
</feature>
<comment type="subcellular location">
    <subcellularLocation>
        <location evidence="1">Membrane</location>
        <topology evidence="1">Multi-pass membrane protein</topology>
    </subcellularLocation>
</comment>
<dbReference type="Pfam" id="PF20684">
    <property type="entry name" value="Fung_rhodopsin"/>
    <property type="match status" value="1"/>
</dbReference>
<keyword evidence="10" id="KW-1185">Reference proteome</keyword>
<dbReference type="Proteomes" id="UP000326198">
    <property type="component" value="Unassembled WGS sequence"/>
</dbReference>
<feature type="compositionally biased region" description="Polar residues" evidence="6">
    <location>
        <begin position="344"/>
        <end position="357"/>
    </location>
</feature>
<evidence type="ECO:0000256" key="4">
    <source>
        <dbReference type="ARBA" id="ARBA00023136"/>
    </source>
</evidence>
<sequence length="366" mass="40667">MTAALPPDVDRAPNLLICFWVPFPFTVALVGTRFYCRGARKQLGYDDWTILLAWMLYTAAAAMSTSMLLRGGARHTVHIDPANIRFVFKMQILNQVPAALSAMLGKISVALFIMRISGRTSKWRRWFLIIHITLYTLLTIINLCILLGQCRPIQALWDQSVRQSGQAKCLDPSIDTDVTMFQSSFGAYLDFVLALLPLTFIMELNVGLRKRIILCLILGLGIVAGICACIKTSKFNAAANPTDPTWNSYSLYLWAFLEIPLVIIAACIPPSKPIWDFLVKGQPIRTSSDSSYTAGSTGSYRIGFVKTSVHARSKTSERVVEDGELLLNGKGAAQNIRQTVHITQTSRERQPMQQSGMTRFEPGDLA</sequence>